<dbReference type="Pfam" id="PF02410">
    <property type="entry name" value="RsfS"/>
    <property type="match status" value="1"/>
</dbReference>
<evidence type="ECO:0000313" key="4">
    <source>
        <dbReference type="Proteomes" id="UP000007041"/>
    </source>
</evidence>
<dbReference type="HAMAP" id="MF_01477">
    <property type="entry name" value="Iojap_RsfS"/>
    <property type="match status" value="1"/>
</dbReference>
<dbReference type="AlphaFoldDB" id="E3PRI2"/>
<dbReference type="GO" id="GO:0042256">
    <property type="term" value="P:cytosolic ribosome assembly"/>
    <property type="evidence" value="ECO:0007669"/>
    <property type="project" value="UniProtKB-UniRule"/>
</dbReference>
<evidence type="ECO:0000256" key="2">
    <source>
        <dbReference type="HAMAP-Rule" id="MF_01477"/>
    </source>
</evidence>
<dbReference type="SUPFAM" id="SSF81301">
    <property type="entry name" value="Nucleotidyltransferase"/>
    <property type="match status" value="1"/>
</dbReference>
<dbReference type="KEGG" id="cst:CLOST_1366"/>
<dbReference type="HOGENOM" id="CLU_092688_2_2_9"/>
<comment type="similarity">
    <text evidence="1 2">Belongs to the Iojap/RsfS family.</text>
</comment>
<dbReference type="STRING" id="1511.CLOST_1366"/>
<sequence length="115" mass="13403">MNIEESIKLVYKAIDDKQGEDIKILKIGNISSLADYFIITSASNERQVKSITDNIEKELEEHDIFVRAKEGTSSSNWILLDYGDYIIHVFKTEDRQFYNLERLWKDAEEITVEAI</sequence>
<name>E3PRI2_ACESD</name>
<evidence type="ECO:0000313" key="3">
    <source>
        <dbReference type="EMBL" id="CBH21486.1"/>
    </source>
</evidence>
<proteinExistence type="inferred from homology"/>
<keyword evidence="2" id="KW-0963">Cytoplasm</keyword>
<dbReference type="GO" id="GO:0043023">
    <property type="term" value="F:ribosomal large subunit binding"/>
    <property type="evidence" value="ECO:0007669"/>
    <property type="project" value="TreeGrafter"/>
</dbReference>
<dbReference type="eggNOG" id="COG0799">
    <property type="taxonomic scope" value="Bacteria"/>
</dbReference>
<organism evidence="3 4">
    <name type="scientific">Acetoanaerobium sticklandii (strain ATCC 12662 / DSM 519 / JCM 1433 / CCUG 9281 / NCIMB 10654 / HF)</name>
    <name type="common">Clostridium sticklandii</name>
    <dbReference type="NCBI Taxonomy" id="499177"/>
    <lineage>
        <taxon>Bacteria</taxon>
        <taxon>Bacillati</taxon>
        <taxon>Bacillota</taxon>
        <taxon>Clostridia</taxon>
        <taxon>Peptostreptococcales</taxon>
        <taxon>Filifactoraceae</taxon>
        <taxon>Acetoanaerobium</taxon>
    </lineage>
</organism>
<keyword evidence="2" id="KW-0810">Translation regulation</keyword>
<protein>
    <recommendedName>
        <fullName evidence="2">Ribosomal silencing factor RsfS</fullName>
    </recommendedName>
</protein>
<dbReference type="InterPro" id="IPR004394">
    <property type="entry name" value="Iojap/RsfS/C7orf30"/>
</dbReference>
<dbReference type="GO" id="GO:0090071">
    <property type="term" value="P:negative regulation of ribosome biogenesis"/>
    <property type="evidence" value="ECO:0007669"/>
    <property type="project" value="UniProtKB-UniRule"/>
</dbReference>
<dbReference type="EMBL" id="FP565809">
    <property type="protein sequence ID" value="CBH21486.1"/>
    <property type="molecule type" value="Genomic_DNA"/>
</dbReference>
<dbReference type="Gene3D" id="3.30.460.10">
    <property type="entry name" value="Beta Polymerase, domain 2"/>
    <property type="match status" value="1"/>
</dbReference>
<dbReference type="GO" id="GO:0017148">
    <property type="term" value="P:negative regulation of translation"/>
    <property type="evidence" value="ECO:0007669"/>
    <property type="project" value="UniProtKB-UniRule"/>
</dbReference>
<accession>E3PRI2</accession>
<dbReference type="PANTHER" id="PTHR21043:SF0">
    <property type="entry name" value="MITOCHONDRIAL ASSEMBLY OF RIBOSOMAL LARGE SUBUNIT PROTEIN 1"/>
    <property type="match status" value="1"/>
</dbReference>
<dbReference type="PANTHER" id="PTHR21043">
    <property type="entry name" value="IOJAP SUPERFAMILY ORTHOLOG"/>
    <property type="match status" value="1"/>
</dbReference>
<comment type="subcellular location">
    <subcellularLocation>
        <location evidence="2">Cytoplasm</location>
    </subcellularLocation>
</comment>
<dbReference type="GO" id="GO:0005737">
    <property type="term" value="C:cytoplasm"/>
    <property type="evidence" value="ECO:0007669"/>
    <property type="project" value="UniProtKB-SubCell"/>
</dbReference>
<comment type="subunit">
    <text evidence="2">Interacts with ribosomal protein uL14 (rplN).</text>
</comment>
<dbReference type="NCBIfam" id="TIGR00090">
    <property type="entry name" value="rsfS_iojap_ybeB"/>
    <property type="match status" value="1"/>
</dbReference>
<keyword evidence="2" id="KW-0678">Repressor</keyword>
<evidence type="ECO:0000256" key="1">
    <source>
        <dbReference type="ARBA" id="ARBA00010574"/>
    </source>
</evidence>
<reference evidence="4" key="1">
    <citation type="journal article" date="2010" name="BMC Genomics">
        <title>Clostridium sticklandii, a specialist in amino acid degradation:revisiting its metabolism through its genome sequence.</title>
        <authorList>
            <person name="Fonknechten N."/>
            <person name="Chaussonnerie S."/>
            <person name="Tricot S."/>
            <person name="Lajus A."/>
            <person name="Andreesen J.R."/>
            <person name="Perchat N."/>
            <person name="Pelletier E."/>
            <person name="Gouyvenoux M."/>
            <person name="Barbe V."/>
            <person name="Salanoubat M."/>
            <person name="Le Paslier D."/>
            <person name="Weissenbach J."/>
            <person name="Cohen G.N."/>
            <person name="Kreimeyer A."/>
        </authorList>
    </citation>
    <scope>NUCLEOTIDE SEQUENCE [LARGE SCALE GENOMIC DNA]</scope>
    <source>
        <strain evidence="4">ATCC 12662 / DSM 519 / JCM 1433 / CCUG 9281 / NCIMB 10654 / HF</strain>
    </source>
</reference>
<keyword evidence="4" id="KW-1185">Reference proteome</keyword>
<dbReference type="InterPro" id="IPR043519">
    <property type="entry name" value="NT_sf"/>
</dbReference>
<dbReference type="Proteomes" id="UP000007041">
    <property type="component" value="Chromosome"/>
</dbReference>
<gene>
    <name evidence="2" type="primary">rsfS</name>
    <name evidence="3" type="ordered locus">CLOST_1366</name>
</gene>
<comment type="function">
    <text evidence="2">Functions as a ribosomal silencing factor. Interacts with ribosomal protein uL14 (rplN), blocking formation of intersubunit bridge B8. Prevents association of the 30S and 50S ribosomal subunits and the formation of functional ribosomes, thus repressing translation.</text>
</comment>